<evidence type="ECO:0000256" key="1">
    <source>
        <dbReference type="SAM" id="MobiDB-lite"/>
    </source>
</evidence>
<dbReference type="Proteomes" id="UP000809431">
    <property type="component" value="Unassembled WGS sequence"/>
</dbReference>
<feature type="compositionally biased region" description="Basic and acidic residues" evidence="1">
    <location>
        <begin position="79"/>
        <end position="94"/>
    </location>
</feature>
<gene>
    <name evidence="3" type="ORF">JMJ54_08950</name>
</gene>
<protein>
    <submittedName>
        <fullName evidence="3">Uncharacterized protein</fullName>
    </submittedName>
</protein>
<reference evidence="3 4" key="1">
    <citation type="submission" date="2021-01" db="EMBL/GenBank/DDBJ databases">
        <title>Draft Genome Sequence and Polyhydroxyalkanoate Biosynthetic Potential of Jeongeupia naejangsanensis Type Strain DSM 24253.</title>
        <authorList>
            <person name="Turrini P."/>
            <person name="Artuso I."/>
            <person name="Lugli G.A."/>
            <person name="Frangipani E."/>
            <person name="Ventura M."/>
            <person name="Visca P."/>
        </authorList>
    </citation>
    <scope>NUCLEOTIDE SEQUENCE [LARGE SCALE GENOMIC DNA]</scope>
    <source>
        <strain evidence="3 4">DSM 24253</strain>
    </source>
</reference>
<feature type="region of interest" description="Disordered" evidence="1">
    <location>
        <begin position="28"/>
        <end position="94"/>
    </location>
</feature>
<sequence length="94" mass="10204">MKTLFAVLLLAASTVQADDGWGTLFTSPAERSGALQRGQGPAGTGQRFDGEVRGRHGVTRWVDGQQRREAPDGLKPGQRRVDGRVREAYEPDPS</sequence>
<dbReference type="EMBL" id="JAESND010000003">
    <property type="protein sequence ID" value="MBM3115958.1"/>
    <property type="molecule type" value="Genomic_DNA"/>
</dbReference>
<evidence type="ECO:0000313" key="4">
    <source>
        <dbReference type="Proteomes" id="UP000809431"/>
    </source>
</evidence>
<dbReference type="RefSeq" id="WP_203537933.1">
    <property type="nucleotide sequence ID" value="NZ_JAESND010000003.1"/>
</dbReference>
<accession>A0ABS2BLJ8</accession>
<feature type="signal peptide" evidence="2">
    <location>
        <begin position="1"/>
        <end position="17"/>
    </location>
</feature>
<evidence type="ECO:0000313" key="3">
    <source>
        <dbReference type="EMBL" id="MBM3115958.1"/>
    </source>
</evidence>
<organism evidence="3 4">
    <name type="scientific">Jeongeupia naejangsanensis</name>
    <dbReference type="NCBI Taxonomy" id="613195"/>
    <lineage>
        <taxon>Bacteria</taxon>
        <taxon>Pseudomonadati</taxon>
        <taxon>Pseudomonadota</taxon>
        <taxon>Betaproteobacteria</taxon>
        <taxon>Neisseriales</taxon>
        <taxon>Chitinibacteraceae</taxon>
        <taxon>Jeongeupia</taxon>
    </lineage>
</organism>
<name>A0ABS2BLJ8_9NEIS</name>
<proteinExistence type="predicted"/>
<feature type="chain" id="PRO_5046148877" evidence="2">
    <location>
        <begin position="18"/>
        <end position="94"/>
    </location>
</feature>
<evidence type="ECO:0000256" key="2">
    <source>
        <dbReference type="SAM" id="SignalP"/>
    </source>
</evidence>
<keyword evidence="4" id="KW-1185">Reference proteome</keyword>
<comment type="caution">
    <text evidence="3">The sequence shown here is derived from an EMBL/GenBank/DDBJ whole genome shotgun (WGS) entry which is preliminary data.</text>
</comment>
<keyword evidence="2" id="KW-0732">Signal</keyword>